<dbReference type="RefSeq" id="WP_178366869.1">
    <property type="nucleotide sequence ID" value="NZ_JACADJ010000033.1"/>
</dbReference>
<evidence type="ECO:0000256" key="1">
    <source>
        <dbReference type="PIRSR" id="PIRSR613078-2"/>
    </source>
</evidence>
<name>A0A850T8C8_9BACT</name>
<evidence type="ECO:0000313" key="3">
    <source>
        <dbReference type="Proteomes" id="UP000553343"/>
    </source>
</evidence>
<dbReference type="SMART" id="SM00855">
    <property type="entry name" value="PGAM"/>
    <property type="match status" value="1"/>
</dbReference>
<dbReference type="CDD" id="cd07067">
    <property type="entry name" value="HP_PGM_like"/>
    <property type="match status" value="1"/>
</dbReference>
<dbReference type="SUPFAM" id="SSF53254">
    <property type="entry name" value="Phosphoglycerate mutase-like"/>
    <property type="match status" value="1"/>
</dbReference>
<accession>A0A850T8C8</accession>
<dbReference type="Gene3D" id="3.40.50.1240">
    <property type="entry name" value="Phosphoglycerate mutase-like"/>
    <property type="match status" value="1"/>
</dbReference>
<dbReference type="PANTHER" id="PTHR47623:SF1">
    <property type="entry name" value="OS09G0287300 PROTEIN"/>
    <property type="match status" value="1"/>
</dbReference>
<proteinExistence type="predicted"/>
<reference evidence="2 3" key="1">
    <citation type="submission" date="2020-06" db="EMBL/GenBank/DDBJ databases">
        <title>High-quality draft genome of sulfate reducer Desulfobacter latus type strain AcrS2 isolated from marine sediment.</title>
        <authorList>
            <person name="Hoppe M."/>
            <person name="Larsen C.K."/>
            <person name="Marshall I.P.G."/>
            <person name="Schramm A."/>
            <person name="Marietou A.G."/>
        </authorList>
    </citation>
    <scope>NUCLEOTIDE SEQUENCE [LARGE SCALE GENOMIC DNA]</scope>
    <source>
        <strain evidence="2 3">AcRS2</strain>
    </source>
</reference>
<feature type="binding site" evidence="1">
    <location>
        <position position="58"/>
    </location>
    <ligand>
        <name>substrate</name>
    </ligand>
</feature>
<dbReference type="Proteomes" id="UP000553343">
    <property type="component" value="Unassembled WGS sequence"/>
</dbReference>
<protein>
    <submittedName>
        <fullName evidence="2">Histidine phosphatase family protein</fullName>
    </submittedName>
</protein>
<dbReference type="AlphaFoldDB" id="A0A850T8C8"/>
<organism evidence="2 3">
    <name type="scientific">Desulfobacter latus</name>
    <dbReference type="NCBI Taxonomy" id="2292"/>
    <lineage>
        <taxon>Bacteria</taxon>
        <taxon>Pseudomonadati</taxon>
        <taxon>Thermodesulfobacteriota</taxon>
        <taxon>Desulfobacteria</taxon>
        <taxon>Desulfobacterales</taxon>
        <taxon>Desulfobacteraceae</taxon>
        <taxon>Desulfobacter</taxon>
    </lineage>
</organism>
<evidence type="ECO:0000313" key="2">
    <source>
        <dbReference type="EMBL" id="NWH05415.1"/>
    </source>
</evidence>
<keyword evidence="3" id="KW-1185">Reference proteome</keyword>
<dbReference type="InterPro" id="IPR013078">
    <property type="entry name" value="His_Pase_superF_clade-1"/>
</dbReference>
<sequence>MKTLHLIRHAKSSWKDASLADIDRPLAPKGIRACAVMAPEIAKTGCDFSHVFTSPAARARETIERIADSLKTLSFTWTVTEKLYTFSAHDLLEFCRDDLPADIDQAVIVGHNPAFHDFCNRMGDTTIEKLPTCAYARLEQNTDSWTDIGPRTMQLTVFLTPKMFIRGFIKNKGLINE</sequence>
<dbReference type="InterPro" id="IPR029033">
    <property type="entry name" value="His_PPase_superfam"/>
</dbReference>
<dbReference type="EMBL" id="JACADJ010000033">
    <property type="protein sequence ID" value="NWH05415.1"/>
    <property type="molecule type" value="Genomic_DNA"/>
</dbReference>
<dbReference type="Pfam" id="PF00300">
    <property type="entry name" value="His_Phos_1"/>
    <property type="match status" value="1"/>
</dbReference>
<comment type="caution">
    <text evidence="2">The sequence shown here is derived from an EMBL/GenBank/DDBJ whole genome shotgun (WGS) entry which is preliminary data.</text>
</comment>
<gene>
    <name evidence="2" type="ORF">HXW94_10520</name>
</gene>
<dbReference type="PANTHER" id="PTHR47623">
    <property type="entry name" value="OS09G0287300 PROTEIN"/>
    <property type="match status" value="1"/>
</dbReference>